<dbReference type="InterPro" id="IPR036388">
    <property type="entry name" value="WH-like_DNA-bd_sf"/>
</dbReference>
<reference evidence="3" key="2">
    <citation type="submission" date="2021-04" db="EMBL/GenBank/DDBJ databases">
        <authorList>
            <person name="Gilroy R."/>
        </authorList>
    </citation>
    <scope>NUCLEOTIDE SEQUENCE</scope>
    <source>
        <strain evidence="3">CHK169-2315</strain>
    </source>
</reference>
<gene>
    <name evidence="3" type="ORF">H9895_00930</name>
</gene>
<dbReference type="GO" id="GO:0046872">
    <property type="term" value="F:metal ion binding"/>
    <property type="evidence" value="ECO:0007669"/>
    <property type="project" value="UniProtKB-KW"/>
</dbReference>
<dbReference type="Gene3D" id="1.10.10.10">
    <property type="entry name" value="Winged helix-like DNA-binding domain superfamily/Winged helix DNA-binding domain"/>
    <property type="match status" value="1"/>
</dbReference>
<dbReference type="InterPro" id="IPR011611">
    <property type="entry name" value="PfkB_dom"/>
</dbReference>
<dbReference type="PANTHER" id="PTHR42909:SF1">
    <property type="entry name" value="CARBOHYDRATE KINASE PFKB DOMAIN-CONTAINING PROTEIN"/>
    <property type="match status" value="1"/>
</dbReference>
<sequence>MTKEEEILHYIILNPYITQQELAEKVGLSRSAVANYIRALTNSGKIIGRAYIVRENEAIVCIGGMNIDRKASAEENVILHSSNPVHVLEVPGGVARNVAENLHRLQYNVSLLSAIGEDKEGIWLLEQGKESGLDVSKVWTLHSERTGSYTTLIDVTGETVVAMADMKIYNEITVDMVEDRWAKIENAKAVFLDTNVSKEVIQFIIAKCREEKIRLFITSSSSVKLKKLPFELRGVEAIILHKREVEYLFQLNLNKDDDYMKAIKRLKEMGVVYPVILHNHYTVYGEIDGKIQPITIHPYILKDETGMQEAFVSGLMYAILQENTLKDACYYGLCNMSLTAQTNTSVYPEVTAELLKKQVEKIGYNK</sequence>
<dbReference type="SUPFAM" id="SSF53613">
    <property type="entry name" value="Ribokinase-like"/>
    <property type="match status" value="1"/>
</dbReference>
<organism evidence="3 4">
    <name type="scientific">Candidatus Pseudogracilibacillus intestinigallinarum</name>
    <dbReference type="NCBI Taxonomy" id="2838742"/>
    <lineage>
        <taxon>Bacteria</taxon>
        <taxon>Bacillati</taxon>
        <taxon>Bacillota</taxon>
        <taxon>Bacilli</taxon>
        <taxon>Bacillales</taxon>
        <taxon>Bacillaceae</taxon>
        <taxon>Pseudogracilibacillus</taxon>
    </lineage>
</organism>
<proteinExistence type="predicted"/>
<accession>A0A9D1PKB7</accession>
<dbReference type="InterPro" id="IPR029056">
    <property type="entry name" value="Ribokinase-like"/>
</dbReference>
<dbReference type="GO" id="GO:0016798">
    <property type="term" value="F:hydrolase activity, acting on glycosyl bonds"/>
    <property type="evidence" value="ECO:0007669"/>
    <property type="project" value="TreeGrafter"/>
</dbReference>
<dbReference type="Pfam" id="PF13412">
    <property type="entry name" value="HTH_24"/>
    <property type="match status" value="1"/>
</dbReference>
<evidence type="ECO:0000259" key="2">
    <source>
        <dbReference type="PROSITE" id="PS50943"/>
    </source>
</evidence>
<keyword evidence="1" id="KW-0479">Metal-binding</keyword>
<dbReference type="InterPro" id="IPR036390">
    <property type="entry name" value="WH_DNA-bd_sf"/>
</dbReference>
<dbReference type="GO" id="GO:0006355">
    <property type="term" value="P:regulation of DNA-templated transcription"/>
    <property type="evidence" value="ECO:0007669"/>
    <property type="project" value="InterPro"/>
</dbReference>
<comment type="caution">
    <text evidence="3">The sequence shown here is derived from an EMBL/GenBank/DDBJ whole genome shotgun (WGS) entry which is preliminary data.</text>
</comment>
<dbReference type="GO" id="GO:0005737">
    <property type="term" value="C:cytoplasm"/>
    <property type="evidence" value="ECO:0007669"/>
    <property type="project" value="TreeGrafter"/>
</dbReference>
<dbReference type="GO" id="GO:0004730">
    <property type="term" value="F:pseudouridylate synthase activity"/>
    <property type="evidence" value="ECO:0007669"/>
    <property type="project" value="TreeGrafter"/>
</dbReference>
<dbReference type="AlphaFoldDB" id="A0A9D1PKB7"/>
<dbReference type="SMART" id="SM00419">
    <property type="entry name" value="HTH_CRP"/>
    <property type="match status" value="1"/>
</dbReference>
<dbReference type="InterPro" id="IPR001387">
    <property type="entry name" value="Cro/C1-type_HTH"/>
</dbReference>
<protein>
    <submittedName>
        <fullName evidence="3">Winged helix-turn-helix transcriptional regulator</fullName>
    </submittedName>
</protein>
<dbReference type="Proteomes" id="UP000823937">
    <property type="component" value="Unassembled WGS sequence"/>
</dbReference>
<dbReference type="GO" id="GO:0003677">
    <property type="term" value="F:DNA binding"/>
    <property type="evidence" value="ECO:0007669"/>
    <property type="project" value="InterPro"/>
</dbReference>
<feature type="domain" description="HTH cro/C1-type" evidence="2">
    <location>
        <begin position="17"/>
        <end position="42"/>
    </location>
</feature>
<evidence type="ECO:0000313" key="3">
    <source>
        <dbReference type="EMBL" id="HIV73627.1"/>
    </source>
</evidence>
<dbReference type="CDD" id="cd01941">
    <property type="entry name" value="YeiC_kinase_like"/>
    <property type="match status" value="1"/>
</dbReference>
<dbReference type="EMBL" id="DXHX01000015">
    <property type="protein sequence ID" value="HIV73627.1"/>
    <property type="molecule type" value="Genomic_DNA"/>
</dbReference>
<name>A0A9D1PKB7_9BACI</name>
<dbReference type="PROSITE" id="PS50943">
    <property type="entry name" value="HTH_CROC1"/>
    <property type="match status" value="1"/>
</dbReference>
<dbReference type="Gene3D" id="3.40.1190.20">
    <property type="match status" value="1"/>
</dbReference>
<evidence type="ECO:0000313" key="4">
    <source>
        <dbReference type="Proteomes" id="UP000823937"/>
    </source>
</evidence>
<dbReference type="Pfam" id="PF00294">
    <property type="entry name" value="PfkB"/>
    <property type="match status" value="1"/>
</dbReference>
<evidence type="ECO:0000256" key="1">
    <source>
        <dbReference type="ARBA" id="ARBA00022723"/>
    </source>
</evidence>
<dbReference type="SUPFAM" id="SSF46785">
    <property type="entry name" value="Winged helix' DNA-binding domain"/>
    <property type="match status" value="1"/>
</dbReference>
<dbReference type="PANTHER" id="PTHR42909">
    <property type="entry name" value="ZGC:136858"/>
    <property type="match status" value="1"/>
</dbReference>
<dbReference type="InterPro" id="IPR012318">
    <property type="entry name" value="HTH_CRP"/>
</dbReference>
<reference evidence="3" key="1">
    <citation type="journal article" date="2021" name="PeerJ">
        <title>Extensive microbial diversity within the chicken gut microbiome revealed by metagenomics and culture.</title>
        <authorList>
            <person name="Gilroy R."/>
            <person name="Ravi A."/>
            <person name="Getino M."/>
            <person name="Pursley I."/>
            <person name="Horton D.L."/>
            <person name="Alikhan N.F."/>
            <person name="Baker D."/>
            <person name="Gharbi K."/>
            <person name="Hall N."/>
            <person name="Watson M."/>
            <person name="Adriaenssens E.M."/>
            <person name="Foster-Nyarko E."/>
            <person name="Jarju S."/>
            <person name="Secka A."/>
            <person name="Antonio M."/>
            <person name="Oren A."/>
            <person name="Chaudhuri R.R."/>
            <person name="La Ragione R."/>
            <person name="Hildebrand F."/>
            <person name="Pallen M.J."/>
        </authorList>
    </citation>
    <scope>NUCLEOTIDE SEQUENCE</scope>
    <source>
        <strain evidence="3">CHK169-2315</strain>
    </source>
</reference>